<sequence>MARPGGRGNGGRRSRGLGAGRTGRRLDCVDADDGSGGDRVARAAILAEAGDRPGGFARDPPRKTAAPEGGRVMRRNGVARRSVRYSAMSADAFAGRAGAVPVGCDGVVTSIFGGGDSCSTSLVYVHSSTTFAGLSFSFVP</sequence>
<accession>A0A6P2JX97</accession>
<feature type="region of interest" description="Disordered" evidence="1">
    <location>
        <begin position="51"/>
        <end position="70"/>
    </location>
</feature>
<dbReference type="EMBL" id="CABVPY010000010">
    <property type="protein sequence ID" value="VWB46790.1"/>
    <property type="molecule type" value="Genomic_DNA"/>
</dbReference>
<proteinExistence type="predicted"/>
<organism evidence="2 3">
    <name type="scientific">Burkholderia lata (strain ATCC 17760 / DSM 23089 / LMG 22485 / NCIMB 9086 / R18194 / 383)</name>
    <dbReference type="NCBI Taxonomy" id="482957"/>
    <lineage>
        <taxon>Bacteria</taxon>
        <taxon>Pseudomonadati</taxon>
        <taxon>Pseudomonadota</taxon>
        <taxon>Betaproteobacteria</taxon>
        <taxon>Burkholderiales</taxon>
        <taxon>Burkholderiaceae</taxon>
        <taxon>Burkholderia</taxon>
        <taxon>Burkholderia cepacia complex</taxon>
    </lineage>
</organism>
<dbReference type="AlphaFoldDB" id="A0A6P2JX97"/>
<gene>
    <name evidence="2" type="ORF">BLA6863_02112</name>
</gene>
<evidence type="ECO:0000256" key="1">
    <source>
        <dbReference type="SAM" id="MobiDB-lite"/>
    </source>
</evidence>
<protein>
    <submittedName>
        <fullName evidence="2">Uncharacterized protein</fullName>
    </submittedName>
</protein>
<feature type="region of interest" description="Disordered" evidence="1">
    <location>
        <begin position="1"/>
        <end position="35"/>
    </location>
</feature>
<evidence type="ECO:0000313" key="3">
    <source>
        <dbReference type="Proteomes" id="UP000494170"/>
    </source>
</evidence>
<reference evidence="2 3" key="1">
    <citation type="submission" date="2019-09" db="EMBL/GenBank/DDBJ databases">
        <authorList>
            <person name="Depoorter E."/>
        </authorList>
    </citation>
    <scope>NUCLEOTIDE SEQUENCE [LARGE SCALE GENOMIC DNA]</scope>
    <source>
        <strain evidence="2">LMG 6863</strain>
    </source>
</reference>
<dbReference type="Proteomes" id="UP000494170">
    <property type="component" value="Unassembled WGS sequence"/>
</dbReference>
<name>A0A6P2JX97_BURL3</name>
<evidence type="ECO:0000313" key="2">
    <source>
        <dbReference type="EMBL" id="VWB46790.1"/>
    </source>
</evidence>